<dbReference type="EMBL" id="HG917868">
    <property type="protein sequence ID" value="CDM67983.1"/>
    <property type="molecule type" value="Genomic_DNA"/>
</dbReference>
<sequence>MKIIGEIGKSFTELGIGMIFIDLILVVLIIALIKCMKIKKIYEAFSKQLKSYEGNEQLETKDKVLKSIVDSFIRAAESGISKINLNAIINKNLDRELINAEKSIKVYGSLIEVLGVIGTFLSIMITTMEYKNVVVSKIIISFWPIMFVMGAKLLLEIVKLMIIKRKEEFYFLLEDYLENDIYSLYREKQNIEITKIEELQNKIEELEKVIKESSINSQKFAAILNDSTNKIRYNFNLLHSDLNKVHELLKSRW</sequence>
<feature type="transmembrane region" description="Helical" evidence="2">
    <location>
        <begin position="134"/>
        <end position="155"/>
    </location>
</feature>
<protein>
    <recommendedName>
        <fullName evidence="5">MotA/TolQ/ExbB proton channel domain-containing protein</fullName>
    </recommendedName>
</protein>
<keyword evidence="2" id="KW-1133">Transmembrane helix</keyword>
<keyword evidence="2" id="KW-0472">Membrane</keyword>
<reference evidence="3 4" key="1">
    <citation type="submission" date="2013-11" db="EMBL/GenBank/DDBJ databases">
        <title>Complete genome sequence of Clostridum sp. M2/40.</title>
        <authorList>
            <person name="Wibberg D."/>
            <person name="Puehler A."/>
            <person name="Schlueter A."/>
        </authorList>
    </citation>
    <scope>NUCLEOTIDE SEQUENCE [LARGE SCALE GENOMIC DNA]</scope>
    <source>
        <strain evidence="4">M2/40</strain>
    </source>
</reference>
<evidence type="ECO:0000256" key="1">
    <source>
        <dbReference type="SAM" id="Coils"/>
    </source>
</evidence>
<name>W6RUL3_9CLOT</name>
<gene>
    <name evidence="3" type="ORF">CM240_0818</name>
</gene>
<keyword evidence="1" id="KW-0175">Coiled coil</keyword>
<feature type="coiled-coil region" evidence="1">
    <location>
        <begin position="189"/>
        <end position="216"/>
    </location>
</feature>
<accession>W6RUL3</accession>
<dbReference type="STRING" id="1216932.CM240_0818"/>
<evidence type="ECO:0000256" key="2">
    <source>
        <dbReference type="SAM" id="Phobius"/>
    </source>
</evidence>
<keyword evidence="2" id="KW-0812">Transmembrane</keyword>
<dbReference type="PATRIC" id="fig|1216932.3.peg.804"/>
<feature type="transmembrane region" description="Helical" evidence="2">
    <location>
        <begin position="14"/>
        <end position="33"/>
    </location>
</feature>
<evidence type="ECO:0000313" key="4">
    <source>
        <dbReference type="Proteomes" id="UP000019426"/>
    </source>
</evidence>
<dbReference type="Proteomes" id="UP000019426">
    <property type="component" value="Chromosome M2/40_rep1"/>
</dbReference>
<proteinExistence type="predicted"/>
<keyword evidence="4" id="KW-1185">Reference proteome</keyword>
<feature type="transmembrane region" description="Helical" evidence="2">
    <location>
        <begin position="106"/>
        <end position="128"/>
    </location>
</feature>
<evidence type="ECO:0008006" key="5">
    <source>
        <dbReference type="Google" id="ProtNLM"/>
    </source>
</evidence>
<organism evidence="3 4">
    <name type="scientific">Clostridium bornimense</name>
    <dbReference type="NCBI Taxonomy" id="1216932"/>
    <lineage>
        <taxon>Bacteria</taxon>
        <taxon>Bacillati</taxon>
        <taxon>Bacillota</taxon>
        <taxon>Clostridia</taxon>
        <taxon>Eubacteriales</taxon>
        <taxon>Clostridiaceae</taxon>
        <taxon>Clostridium</taxon>
    </lineage>
</organism>
<dbReference type="KEGG" id="clt:CM240_0818"/>
<dbReference type="AlphaFoldDB" id="W6RUL3"/>
<evidence type="ECO:0000313" key="3">
    <source>
        <dbReference type="EMBL" id="CDM67983.1"/>
    </source>
</evidence>
<dbReference type="HOGENOM" id="CLU_1097113_0_0_9"/>
<dbReference type="RefSeq" id="WP_044036725.1">
    <property type="nucleotide sequence ID" value="NZ_HG917868.1"/>
</dbReference>